<keyword evidence="1" id="KW-1003">Cell membrane</keyword>
<dbReference type="Pfam" id="PF02104">
    <property type="entry name" value="SURF1"/>
    <property type="match status" value="1"/>
</dbReference>
<dbReference type="EMBL" id="RDBE01000010">
    <property type="protein sequence ID" value="RLV48077.1"/>
    <property type="molecule type" value="Genomic_DNA"/>
</dbReference>
<dbReference type="CDD" id="cd06662">
    <property type="entry name" value="SURF1"/>
    <property type="match status" value="1"/>
</dbReference>
<feature type="transmembrane region" description="Helical" evidence="1">
    <location>
        <begin position="6"/>
        <end position="29"/>
    </location>
</feature>
<comment type="caution">
    <text evidence="1">Lacks conserved residue(s) required for the propagation of feature annotation.</text>
</comment>
<protein>
    <recommendedName>
        <fullName evidence="1">SURF1-like protein</fullName>
    </recommendedName>
</protein>
<dbReference type="GO" id="GO:0005886">
    <property type="term" value="C:plasma membrane"/>
    <property type="evidence" value="ECO:0007669"/>
    <property type="project" value="UniProtKB-SubCell"/>
</dbReference>
<sequence>MIKLLAWRFWGGHVAVVLAVIAAGGLGLWQLHAWREHRAEAARDLTDARPVALASVMGGDSAFPGKSIGQPVRLSGSWLSSGTVYVKGREHGGRSGYWVVSPLLVDGTRSAMPVVRGWSTRPQAPSVSGAAAVTGWLQPGDGDGLVDEDRHDDVVPELAIPDLVNRVDTDLYSGYVIARDEPAAARTTLAAVGPQSTPGVSWSTGLRNLFYAVEWWVFGGFAVAVWVRWLRDELNPPVPEELREEAVAER</sequence>
<comment type="subcellular location">
    <subcellularLocation>
        <location evidence="1">Cell membrane</location>
        <topology evidence="1">Multi-pass membrane protein</topology>
    </subcellularLocation>
</comment>
<dbReference type="RefSeq" id="WP_121807584.1">
    <property type="nucleotide sequence ID" value="NZ_RDBE01000010.1"/>
</dbReference>
<organism evidence="2 3">
    <name type="scientific">Nocardioides mangrovicus</name>
    <dbReference type="NCBI Taxonomy" id="2478913"/>
    <lineage>
        <taxon>Bacteria</taxon>
        <taxon>Bacillati</taxon>
        <taxon>Actinomycetota</taxon>
        <taxon>Actinomycetes</taxon>
        <taxon>Propionibacteriales</taxon>
        <taxon>Nocardioidaceae</taxon>
        <taxon>Nocardioides</taxon>
    </lineage>
</organism>
<dbReference type="PROSITE" id="PS50895">
    <property type="entry name" value="SURF1"/>
    <property type="match status" value="1"/>
</dbReference>
<gene>
    <name evidence="2" type="ORF">D9V37_18500</name>
</gene>
<dbReference type="Proteomes" id="UP000281708">
    <property type="component" value="Unassembled WGS sequence"/>
</dbReference>
<keyword evidence="1" id="KW-1133">Transmembrane helix</keyword>
<comment type="similarity">
    <text evidence="1">Belongs to the SURF1 family.</text>
</comment>
<evidence type="ECO:0000313" key="3">
    <source>
        <dbReference type="Proteomes" id="UP000281708"/>
    </source>
</evidence>
<keyword evidence="1" id="KW-0472">Membrane</keyword>
<dbReference type="InterPro" id="IPR002994">
    <property type="entry name" value="Surf1/Shy1"/>
</dbReference>
<proteinExistence type="inferred from homology"/>
<evidence type="ECO:0000313" key="2">
    <source>
        <dbReference type="EMBL" id="RLV48077.1"/>
    </source>
</evidence>
<keyword evidence="1" id="KW-0812">Transmembrane</keyword>
<dbReference type="OrthoDB" id="3266379at2"/>
<keyword evidence="3" id="KW-1185">Reference proteome</keyword>
<comment type="caution">
    <text evidence="2">The sequence shown here is derived from an EMBL/GenBank/DDBJ whole genome shotgun (WGS) entry which is preliminary data.</text>
</comment>
<reference evidence="2 3" key="1">
    <citation type="submission" date="2018-10" db="EMBL/GenBank/DDBJ databases">
        <title>Marmoricola sp. 4Q3S-7 whole genome shotgun sequence.</title>
        <authorList>
            <person name="Li F."/>
        </authorList>
    </citation>
    <scope>NUCLEOTIDE SEQUENCE [LARGE SCALE GENOMIC DNA]</scope>
    <source>
        <strain evidence="2 3">4Q3S-7</strain>
    </source>
</reference>
<dbReference type="AlphaFoldDB" id="A0A3L8NZI4"/>
<name>A0A3L8NZI4_9ACTN</name>
<evidence type="ECO:0000256" key="1">
    <source>
        <dbReference type="RuleBase" id="RU363076"/>
    </source>
</evidence>
<accession>A0A3L8NZI4</accession>